<keyword evidence="3" id="KW-1185">Reference proteome</keyword>
<comment type="caution">
    <text evidence="2">The sequence shown here is derived from an EMBL/GenBank/DDBJ whole genome shotgun (WGS) entry which is preliminary data.</text>
</comment>
<evidence type="ECO:0000313" key="3">
    <source>
        <dbReference type="Proteomes" id="UP000431401"/>
    </source>
</evidence>
<dbReference type="Pfam" id="PF08241">
    <property type="entry name" value="Methyltransf_11"/>
    <property type="match status" value="1"/>
</dbReference>
<dbReference type="EMBL" id="WEGI01000006">
    <property type="protein sequence ID" value="MQY27580.1"/>
    <property type="molecule type" value="Genomic_DNA"/>
</dbReference>
<sequence>MTTATFGQRLFARWYPGFMARVERAGQAEMRRAQLARAHGRTLEIGAGNGLSVPHYPDDLPELVLLEPNPAMRDRLTELVGTPAVPVTIVDGDAHALRFPDASFDTVTASLVFCSVRDPALALREVHRVLKPGGRFLFHEHVRGTGVRAVFQDLLTPVQRRLADGCHANRDFESLLGTTDFEVEAIEHTRMPTSASTIVPLVVGTARRV</sequence>
<dbReference type="GO" id="GO:0008757">
    <property type="term" value="F:S-adenosylmethionine-dependent methyltransferase activity"/>
    <property type="evidence" value="ECO:0007669"/>
    <property type="project" value="InterPro"/>
</dbReference>
<dbReference type="InterPro" id="IPR052356">
    <property type="entry name" value="Thiol_S-MT"/>
</dbReference>
<keyword evidence="2" id="KW-0489">Methyltransferase</keyword>
<dbReference type="PANTHER" id="PTHR45036">
    <property type="entry name" value="METHYLTRANSFERASE LIKE 7B"/>
    <property type="match status" value="1"/>
</dbReference>
<feature type="domain" description="Methyltransferase type 11" evidence="1">
    <location>
        <begin position="43"/>
        <end position="138"/>
    </location>
</feature>
<dbReference type="InterPro" id="IPR029063">
    <property type="entry name" value="SAM-dependent_MTases_sf"/>
</dbReference>
<dbReference type="AlphaFoldDB" id="A0A7K0DPB3"/>
<reference evidence="2 3" key="1">
    <citation type="submission" date="2019-10" db="EMBL/GenBank/DDBJ databases">
        <title>Nocardia macrotermitis sp. nov. and Nocardia aurantia sp. nov., isolated from the gut of fungus growing-termite Macrotermes natalensis.</title>
        <authorList>
            <person name="Benndorf R."/>
            <person name="Schwitalla J."/>
            <person name="Martin K."/>
            <person name="De Beer W."/>
            <person name="Kaster A.-K."/>
            <person name="Vollmers J."/>
            <person name="Poulsen M."/>
            <person name="Beemelmanns C."/>
        </authorList>
    </citation>
    <scope>NUCLEOTIDE SEQUENCE [LARGE SCALE GENOMIC DNA]</scope>
    <source>
        <strain evidence="2 3">RB56</strain>
    </source>
</reference>
<keyword evidence="2" id="KW-0808">Transferase</keyword>
<dbReference type="SUPFAM" id="SSF53335">
    <property type="entry name" value="S-adenosyl-L-methionine-dependent methyltransferases"/>
    <property type="match status" value="1"/>
</dbReference>
<dbReference type="EC" id="2.1.1.163" evidence="2"/>
<dbReference type="CDD" id="cd02440">
    <property type="entry name" value="AdoMet_MTases"/>
    <property type="match status" value="1"/>
</dbReference>
<dbReference type="Proteomes" id="UP000431401">
    <property type="component" value="Unassembled WGS sequence"/>
</dbReference>
<dbReference type="GO" id="GO:0043770">
    <property type="term" value="F:demethylmenaquinone methyltransferase activity"/>
    <property type="evidence" value="ECO:0007669"/>
    <property type="project" value="UniProtKB-EC"/>
</dbReference>
<evidence type="ECO:0000259" key="1">
    <source>
        <dbReference type="Pfam" id="PF08241"/>
    </source>
</evidence>
<dbReference type="OrthoDB" id="65624at2"/>
<dbReference type="Gene3D" id="3.40.50.150">
    <property type="entry name" value="Vaccinia Virus protein VP39"/>
    <property type="match status" value="1"/>
</dbReference>
<dbReference type="PANTHER" id="PTHR45036:SF1">
    <property type="entry name" value="METHYLTRANSFERASE LIKE 7A"/>
    <property type="match status" value="1"/>
</dbReference>
<dbReference type="GO" id="GO:0032259">
    <property type="term" value="P:methylation"/>
    <property type="evidence" value="ECO:0007669"/>
    <property type="project" value="UniProtKB-KW"/>
</dbReference>
<evidence type="ECO:0000313" key="2">
    <source>
        <dbReference type="EMBL" id="MQY27580.1"/>
    </source>
</evidence>
<proteinExistence type="predicted"/>
<dbReference type="RefSeq" id="WP_153342755.1">
    <property type="nucleotide sequence ID" value="NZ_WEGI01000006.1"/>
</dbReference>
<name>A0A7K0DPB3_9NOCA</name>
<dbReference type="InterPro" id="IPR013216">
    <property type="entry name" value="Methyltransf_11"/>
</dbReference>
<organism evidence="2 3">
    <name type="scientific">Nocardia aurantia</name>
    <dbReference type="NCBI Taxonomy" id="2585199"/>
    <lineage>
        <taxon>Bacteria</taxon>
        <taxon>Bacillati</taxon>
        <taxon>Actinomycetota</taxon>
        <taxon>Actinomycetes</taxon>
        <taxon>Mycobacteriales</taxon>
        <taxon>Nocardiaceae</taxon>
        <taxon>Nocardia</taxon>
    </lineage>
</organism>
<gene>
    <name evidence="2" type="primary">ubiE_5</name>
    <name evidence="2" type="ORF">NRB56_31630</name>
</gene>
<keyword evidence="2" id="KW-0830">Ubiquinone</keyword>
<protein>
    <submittedName>
        <fullName evidence="2">Ubiquinone/menaquinone biosynthesis C-methyltransferase UbiE</fullName>
        <ecNumber evidence="2">2.1.1.163</ecNumber>
    </submittedName>
</protein>
<accession>A0A7K0DPB3</accession>